<keyword evidence="4 7" id="KW-1133">Transmembrane helix</keyword>
<protein>
    <submittedName>
        <fullName evidence="10">FtsX-like permease family protein</fullName>
    </submittedName>
</protein>
<feature type="transmembrane region" description="Helical" evidence="7">
    <location>
        <begin position="408"/>
        <end position="428"/>
    </location>
</feature>
<dbReference type="InterPro" id="IPR025857">
    <property type="entry name" value="MacB_PCD"/>
</dbReference>
<evidence type="ECO:0000259" key="9">
    <source>
        <dbReference type="Pfam" id="PF12704"/>
    </source>
</evidence>
<keyword evidence="5 7" id="KW-0472">Membrane</keyword>
<evidence type="ECO:0000256" key="7">
    <source>
        <dbReference type="SAM" id="Phobius"/>
    </source>
</evidence>
<organism evidence="10 11">
    <name type="scientific">Pseudolysobacter antarcticus</name>
    <dbReference type="NCBI Taxonomy" id="2511995"/>
    <lineage>
        <taxon>Bacteria</taxon>
        <taxon>Pseudomonadati</taxon>
        <taxon>Pseudomonadota</taxon>
        <taxon>Gammaproteobacteria</taxon>
        <taxon>Lysobacterales</taxon>
        <taxon>Rhodanobacteraceae</taxon>
        <taxon>Pseudolysobacter</taxon>
    </lineage>
</organism>
<dbReference type="InterPro" id="IPR003838">
    <property type="entry name" value="ABC3_permease_C"/>
</dbReference>
<evidence type="ECO:0000259" key="8">
    <source>
        <dbReference type="Pfam" id="PF02687"/>
    </source>
</evidence>
<dbReference type="InterPro" id="IPR050250">
    <property type="entry name" value="Macrolide_Exporter_MacB"/>
</dbReference>
<dbReference type="PANTHER" id="PTHR30572">
    <property type="entry name" value="MEMBRANE COMPONENT OF TRANSPORTER-RELATED"/>
    <property type="match status" value="1"/>
</dbReference>
<evidence type="ECO:0000256" key="4">
    <source>
        <dbReference type="ARBA" id="ARBA00022989"/>
    </source>
</evidence>
<feature type="transmembrane region" description="Helical" evidence="7">
    <location>
        <begin position="725"/>
        <end position="746"/>
    </location>
</feature>
<feature type="domain" description="ABC3 transporter permease C-terminal" evidence="8">
    <location>
        <begin position="275"/>
        <end position="387"/>
    </location>
</feature>
<dbReference type="EMBL" id="CP035704">
    <property type="protein sequence ID" value="QBB69107.1"/>
    <property type="molecule type" value="Genomic_DNA"/>
</dbReference>
<feature type="domain" description="MacB-like periplasmic core" evidence="9">
    <location>
        <begin position="21"/>
        <end position="230"/>
    </location>
</feature>
<name>A0A411HF54_9GAMM</name>
<keyword evidence="3 7" id="KW-0812">Transmembrane</keyword>
<evidence type="ECO:0000256" key="5">
    <source>
        <dbReference type="ARBA" id="ARBA00023136"/>
    </source>
</evidence>
<evidence type="ECO:0000313" key="10">
    <source>
        <dbReference type="EMBL" id="QBB69107.1"/>
    </source>
</evidence>
<evidence type="ECO:0000256" key="3">
    <source>
        <dbReference type="ARBA" id="ARBA00022692"/>
    </source>
</evidence>
<proteinExistence type="inferred from homology"/>
<feature type="transmembrane region" description="Helical" evidence="7">
    <location>
        <begin position="672"/>
        <end position="696"/>
    </location>
</feature>
<evidence type="ECO:0000256" key="2">
    <source>
        <dbReference type="ARBA" id="ARBA00022475"/>
    </source>
</evidence>
<dbReference type="GO" id="GO:0005886">
    <property type="term" value="C:plasma membrane"/>
    <property type="evidence" value="ECO:0007669"/>
    <property type="project" value="UniProtKB-SubCell"/>
</dbReference>
<feature type="transmembrane region" description="Helical" evidence="7">
    <location>
        <begin position="366"/>
        <end position="387"/>
    </location>
</feature>
<dbReference type="RefSeq" id="WP_129831363.1">
    <property type="nucleotide sequence ID" value="NZ_CP035704.1"/>
</dbReference>
<dbReference type="Pfam" id="PF02687">
    <property type="entry name" value="FtsX"/>
    <property type="match status" value="2"/>
</dbReference>
<feature type="domain" description="MacB-like periplasmic core" evidence="9">
    <location>
        <begin position="468"/>
        <end position="638"/>
    </location>
</feature>
<feature type="transmembrane region" description="Helical" evidence="7">
    <location>
        <begin position="327"/>
        <end position="346"/>
    </location>
</feature>
<feature type="transmembrane region" description="Helical" evidence="7">
    <location>
        <begin position="758"/>
        <end position="778"/>
    </location>
</feature>
<feature type="domain" description="ABC3 transporter permease C-terminal" evidence="8">
    <location>
        <begin position="675"/>
        <end position="784"/>
    </location>
</feature>
<dbReference type="KEGG" id="xbc:ELE36_01195"/>
<gene>
    <name evidence="10" type="ORF">ELE36_01195</name>
</gene>
<feature type="transmembrane region" description="Helical" evidence="7">
    <location>
        <begin position="268"/>
        <end position="292"/>
    </location>
</feature>
<reference evidence="10 11" key="1">
    <citation type="submission" date="2019-01" db="EMBL/GenBank/DDBJ databases">
        <title>Pseudolysobacter antarctica gen. nov., sp. nov., isolated from Fildes Peninsula, Antarctica.</title>
        <authorList>
            <person name="Wei Z."/>
            <person name="Peng F."/>
        </authorList>
    </citation>
    <scope>NUCLEOTIDE SEQUENCE [LARGE SCALE GENOMIC DNA]</scope>
    <source>
        <strain evidence="10 11">AQ6-296</strain>
    </source>
</reference>
<evidence type="ECO:0000256" key="1">
    <source>
        <dbReference type="ARBA" id="ARBA00004651"/>
    </source>
</evidence>
<dbReference type="PANTHER" id="PTHR30572:SF4">
    <property type="entry name" value="ABC TRANSPORTER PERMEASE YTRF"/>
    <property type="match status" value="1"/>
</dbReference>
<evidence type="ECO:0000256" key="6">
    <source>
        <dbReference type="ARBA" id="ARBA00038076"/>
    </source>
</evidence>
<dbReference type="Proteomes" id="UP000291562">
    <property type="component" value="Chromosome"/>
</dbReference>
<comment type="subcellular location">
    <subcellularLocation>
        <location evidence="1">Cell membrane</location>
        <topology evidence="1">Multi-pass membrane protein</topology>
    </subcellularLocation>
</comment>
<accession>A0A411HF54</accession>
<dbReference type="AlphaFoldDB" id="A0A411HF54"/>
<evidence type="ECO:0000313" key="11">
    <source>
        <dbReference type="Proteomes" id="UP000291562"/>
    </source>
</evidence>
<dbReference type="GO" id="GO:0022857">
    <property type="term" value="F:transmembrane transporter activity"/>
    <property type="evidence" value="ECO:0007669"/>
    <property type="project" value="TreeGrafter"/>
</dbReference>
<sequence length="795" mass="84569">MSFAAVFRRQMRTPFFALSIMLLIAVVVAINATAFGAIHALRWKALPYQDGERLIELAANLQKFDLKIGLSERLRRILAEDHAHFSGVAGFSVESKSRSDDAGRGWHLARTSWDFDRVLGIAPQLGRGFSGADAQAGTDNVLLISDALWRTRFAADQNIIGQHVRFGDESFSVIGVMPRGFVFPDAAVDAWRPYVLSAMEQEQSDNGAVGDLDIIARLAPDSDAAQAEIAATTLLGNDVGVAGLIKNTRLKFDARAWRERYAAGHWQALVLLQLAALILLAVVSATLINLTLDRLLGRARELGIRRAMGARESDIARSIAADLAPPVLLGLVIGMALVPFGLRLVAAHNLLPDNLPQGFGFGPVTLFTALLVTLLALGGTLIAALLAQRSPQLASRSGISGLGHVRPLMLVCQVMLTTALLGGAGLLLRSAANLMSVDRGFDERGVLITAIDPSGTRAGAPDPTSDPARWETQVAALRDEIASLPGVDQVAIANSPPFSNIKSFVKVGVPGQDEMQSLRGVDVGPGYFSTLGIAITAGREFERGDAGKASPVIVDERYRQRYLQGIDPIGATIELNADAGMHRSARIIGVARTVKQDALDERTDLPLYYGYATAPTSTLFLVTRTHGDPAALAESVRQRILSRLPDAGIVANRPLAEMIVKTLSDRHALLEALGAFAIATLVLAGLGLAAVLGFSVRRRSAEFGVRMALGANAARIIGLVMRQGGALIVAGATLGVLCGIPFAYLLSDRLYGIAYSDAQTWGLTALIVASVAAFACWLPARQAAAVVPLVALRRE</sequence>
<dbReference type="OrthoDB" id="9770036at2"/>
<keyword evidence="11" id="KW-1185">Reference proteome</keyword>
<keyword evidence="2" id="KW-1003">Cell membrane</keyword>
<dbReference type="Pfam" id="PF12704">
    <property type="entry name" value="MacB_PCD"/>
    <property type="match status" value="2"/>
</dbReference>
<comment type="similarity">
    <text evidence="6">Belongs to the ABC-4 integral membrane protein family.</text>
</comment>